<proteinExistence type="predicted"/>
<dbReference type="RefSeq" id="WP_139926907.1">
    <property type="nucleotide sequence ID" value="NZ_CP040915.1"/>
</dbReference>
<protein>
    <submittedName>
        <fullName evidence="1">Winged helix DNA-binding domain-containing protein</fullName>
    </submittedName>
</protein>
<evidence type="ECO:0000313" key="2">
    <source>
        <dbReference type="Proteomes" id="UP000314616"/>
    </source>
</evidence>
<dbReference type="PANTHER" id="PTHR38479:SF2">
    <property type="entry name" value="WINGED HELIX DNA-BINDING DOMAIN-CONTAINING PROTEIN"/>
    <property type="match status" value="1"/>
</dbReference>
<evidence type="ECO:0000313" key="1">
    <source>
        <dbReference type="EMBL" id="QDC23465.1"/>
    </source>
</evidence>
<dbReference type="AlphaFoldDB" id="A0A5B8C2L8"/>
<keyword evidence="1" id="KW-0238">DNA-binding</keyword>
<sequence length="367" mass="38775">MAADGPVLGRRALGRATLDRQGLLARTHTSVPDLLERLVGLQGQVPGVPYTALWSRLADFDPATLSAAMADRSVVRAPLMRTTLHTVTARDALALQPLMAPVLARTFASTSWGKRLRGVDLGEAFAVARELVAERPRTRAELGGLLGARFPDLDGTSLGWAFGYLEPVVQATPRGLWRRSGPPAFTTMAAWLGAAPSAMAVSELVRRYLAGFGPASVRDAQAWCGLTRLREVTDTIDLRRYRAEDGTELLDLPDAAVPDPDVPAPVRFLPEYDNALLGYADRSRMGVGPLVVGPPTHGPGGALGTVLVDGVVAATWMLRHDDGARLTVTPSGPLGAGARDAVDAEAAAVARFLTTGEEATVVVDDPA</sequence>
<name>A0A5B8C2L8_9MICO</name>
<accession>A0A5B8C2L8</accession>
<dbReference type="PANTHER" id="PTHR38479">
    <property type="entry name" value="LMO0824 PROTEIN"/>
    <property type="match status" value="1"/>
</dbReference>
<dbReference type="KEGG" id="gyu:FE374_01400"/>
<dbReference type="InterPro" id="IPR009351">
    <property type="entry name" value="AlkZ-like"/>
</dbReference>
<gene>
    <name evidence="1" type="ORF">FE374_01400</name>
</gene>
<dbReference type="OrthoDB" id="9148135at2"/>
<organism evidence="1 2">
    <name type="scientific">Georgenia yuyongxinii</name>
    <dbReference type="NCBI Taxonomy" id="2589797"/>
    <lineage>
        <taxon>Bacteria</taxon>
        <taxon>Bacillati</taxon>
        <taxon>Actinomycetota</taxon>
        <taxon>Actinomycetes</taxon>
        <taxon>Micrococcales</taxon>
        <taxon>Bogoriellaceae</taxon>
        <taxon>Georgenia</taxon>
    </lineage>
</organism>
<dbReference type="Proteomes" id="UP000314616">
    <property type="component" value="Chromosome"/>
</dbReference>
<dbReference type="GO" id="GO:0003677">
    <property type="term" value="F:DNA binding"/>
    <property type="evidence" value="ECO:0007669"/>
    <property type="project" value="UniProtKB-KW"/>
</dbReference>
<dbReference type="Pfam" id="PF06224">
    <property type="entry name" value="AlkZ-like"/>
    <property type="match status" value="1"/>
</dbReference>
<dbReference type="EMBL" id="CP040915">
    <property type="protein sequence ID" value="QDC23465.1"/>
    <property type="molecule type" value="Genomic_DNA"/>
</dbReference>
<reference evidence="1 2" key="1">
    <citation type="submission" date="2019-05" db="EMBL/GenBank/DDBJ databases">
        <title>Georgenia *** sp. nov., and Georgenia *** sp. nov., isolated from the intestinal contents of plateau pika (Ochotona curzoniae) in the Qinghai-Tibet plateau of China.</title>
        <authorList>
            <person name="Tian Z."/>
        </authorList>
    </citation>
    <scope>NUCLEOTIDE SEQUENCE [LARGE SCALE GENOMIC DNA]</scope>
    <source>
        <strain evidence="1 2">Z443</strain>
    </source>
</reference>